<dbReference type="InterPro" id="IPR009409">
    <property type="entry name" value="DUF1059"/>
</dbReference>
<dbReference type="AlphaFoldDB" id="A0ABD5XNF2"/>
<dbReference type="Pfam" id="PF06348">
    <property type="entry name" value="DUF1059"/>
    <property type="match status" value="1"/>
</dbReference>
<evidence type="ECO:0000313" key="2">
    <source>
        <dbReference type="Proteomes" id="UP001596368"/>
    </source>
</evidence>
<dbReference type="Proteomes" id="UP001596368">
    <property type="component" value="Unassembled WGS sequence"/>
</dbReference>
<gene>
    <name evidence="1" type="ORF">ACFQRB_09795</name>
</gene>
<protein>
    <submittedName>
        <fullName evidence="1">DUF1059 domain-containing protein</fullName>
    </submittedName>
</protein>
<dbReference type="EMBL" id="JBHSZG010000001">
    <property type="protein sequence ID" value="MFC7136710.1"/>
    <property type="molecule type" value="Genomic_DNA"/>
</dbReference>
<reference evidence="1 2" key="1">
    <citation type="journal article" date="2019" name="Int. J. Syst. Evol. Microbiol.">
        <title>The Global Catalogue of Microorganisms (GCM) 10K type strain sequencing project: providing services to taxonomists for standard genome sequencing and annotation.</title>
        <authorList>
            <consortium name="The Broad Institute Genomics Platform"/>
            <consortium name="The Broad Institute Genome Sequencing Center for Infectious Disease"/>
            <person name="Wu L."/>
            <person name="Ma J."/>
        </authorList>
    </citation>
    <scope>NUCLEOTIDE SEQUENCE [LARGE SCALE GENOMIC DNA]</scope>
    <source>
        <strain evidence="1 2">DT92</strain>
    </source>
</reference>
<evidence type="ECO:0000313" key="1">
    <source>
        <dbReference type="EMBL" id="MFC7136710.1"/>
    </source>
</evidence>
<sequence>MVNQIVCADAGMDCDFVVRSDSDDELVRMARMHGEHRHNVDMDEAGVRELIKPAG</sequence>
<accession>A0ABD5XNF2</accession>
<comment type="caution">
    <text evidence="1">The sequence shown here is derived from an EMBL/GenBank/DDBJ whole genome shotgun (WGS) entry which is preliminary data.</text>
</comment>
<name>A0ABD5XNF2_9EURY</name>
<keyword evidence="2" id="KW-1185">Reference proteome</keyword>
<proteinExistence type="predicted"/>
<organism evidence="1 2">
    <name type="scientific">Halobaculum litoreum</name>
    <dbReference type="NCBI Taxonomy" id="3031998"/>
    <lineage>
        <taxon>Archaea</taxon>
        <taxon>Methanobacteriati</taxon>
        <taxon>Methanobacteriota</taxon>
        <taxon>Stenosarchaea group</taxon>
        <taxon>Halobacteria</taxon>
        <taxon>Halobacteriales</taxon>
        <taxon>Haloferacaceae</taxon>
        <taxon>Halobaculum</taxon>
    </lineage>
</organism>